<evidence type="ECO:0000259" key="2">
    <source>
        <dbReference type="Pfam" id="PF14319"/>
    </source>
</evidence>
<dbReference type="GO" id="GO:0003677">
    <property type="term" value="F:DNA binding"/>
    <property type="evidence" value="ECO:0007669"/>
    <property type="project" value="InterPro"/>
</dbReference>
<dbReference type="GO" id="GO:0006313">
    <property type="term" value="P:DNA transposition"/>
    <property type="evidence" value="ECO:0007669"/>
    <property type="project" value="InterPro"/>
</dbReference>
<dbReference type="PANTHER" id="PTHR37023">
    <property type="entry name" value="TRANSPOSASE"/>
    <property type="match status" value="1"/>
</dbReference>
<sequence>MPVSSIIETFRTQFIEQYHDSILPSHLKALDAMANCRTDGSLQMLAQCPECEHQLFVPHSCGHRNCPHCQNHESQQWLEQQLQKRVPAEYFLLMFTLPAELRKLAWEHQRVLYSLMLQCAWETLRSFVQNDKQLQGMAGVIAVLHTHSRKLDYHPYVHFVMPAAAIDKEKKQWRTKEGYLFNDRALAKVFRAKMLEAITNEELILSERHPKKWVVHGKFVVGTGDKALVYLGRYLYRGVIQEKDIVACKNDQVTFRYQDSKTKRMLTRTVSGPAFLWLLVQHVLPKKFRRTRNFGFLHPRCKRLFEVIQYLLGLNPNRALSWLKQRPPLKCPACGAKMRIIQTGISRFELLKLLLEQRSSRIPIENDLAGELTV</sequence>
<dbReference type="InterPro" id="IPR007069">
    <property type="entry name" value="Transposase_32"/>
</dbReference>
<dbReference type="Pfam" id="PF04986">
    <property type="entry name" value="Y2_Tnp"/>
    <property type="match status" value="1"/>
</dbReference>
<feature type="domain" description="Transposase IS801/IS1294" evidence="1">
    <location>
        <begin position="139"/>
        <end position="302"/>
    </location>
</feature>
<reference evidence="3" key="1">
    <citation type="submission" date="2019-02" db="EMBL/GenBank/DDBJ databases">
        <authorList>
            <person name="Gruber-Vodicka R. H."/>
            <person name="Seah K. B. B."/>
        </authorList>
    </citation>
    <scope>NUCLEOTIDE SEQUENCE</scope>
    <source>
        <strain evidence="3">BECK_BZ198</strain>
    </source>
</reference>
<proteinExistence type="predicted"/>
<dbReference type="EMBL" id="CAADGH010000130">
    <property type="protein sequence ID" value="VFK77383.1"/>
    <property type="molecule type" value="Genomic_DNA"/>
</dbReference>
<dbReference type="AlphaFoldDB" id="A0A451BGH7"/>
<dbReference type="InterPro" id="IPR026889">
    <property type="entry name" value="Zn_Tnp"/>
</dbReference>
<dbReference type="GO" id="GO:0004803">
    <property type="term" value="F:transposase activity"/>
    <property type="evidence" value="ECO:0007669"/>
    <property type="project" value="InterPro"/>
</dbReference>
<dbReference type="PANTHER" id="PTHR37023:SF1">
    <property type="entry name" value="ISSOD25 TRANSPOSASE TNPA_ISSOD25"/>
    <property type="match status" value="1"/>
</dbReference>
<evidence type="ECO:0000259" key="1">
    <source>
        <dbReference type="Pfam" id="PF04986"/>
    </source>
</evidence>
<feature type="domain" description="Transposase zinc-binding" evidence="2">
    <location>
        <begin position="6"/>
        <end position="97"/>
    </location>
</feature>
<organism evidence="3">
    <name type="scientific">Candidatus Kentrum sp. MB</name>
    <dbReference type="NCBI Taxonomy" id="2138164"/>
    <lineage>
        <taxon>Bacteria</taxon>
        <taxon>Pseudomonadati</taxon>
        <taxon>Pseudomonadota</taxon>
        <taxon>Gammaproteobacteria</taxon>
        <taxon>Candidatus Kentrum</taxon>
    </lineage>
</organism>
<dbReference type="Pfam" id="PF14319">
    <property type="entry name" value="Zn_Tnp_IS91"/>
    <property type="match status" value="1"/>
</dbReference>
<accession>A0A451BGH7</accession>
<name>A0A451BGH7_9GAMM</name>
<gene>
    <name evidence="3" type="ORF">BECKMB1821H_GA0114242_11308</name>
</gene>
<protein>
    <submittedName>
        <fullName evidence="3">Transposase zinc-binding domain-containing protein</fullName>
    </submittedName>
</protein>
<evidence type="ECO:0000313" key="3">
    <source>
        <dbReference type="EMBL" id="VFK77383.1"/>
    </source>
</evidence>